<keyword evidence="8" id="KW-1185">Reference proteome</keyword>
<reference evidence="8" key="1">
    <citation type="submission" date="2020-03" db="EMBL/GenBank/DDBJ databases">
        <title>Evolution of repeat sequences and sex chromosomes of tilapia species revealed by chromosome-level genomes.</title>
        <authorList>
            <person name="Xu L."/>
            <person name="Tao W."/>
            <person name="Wang D."/>
            <person name="Zhou Q."/>
        </authorList>
    </citation>
    <scope>NUCLEOTIDE SEQUENCE [LARGE SCALE GENOMIC DNA]</scope>
    <source>
        <strain evidence="8">Israel</strain>
    </source>
</reference>
<feature type="region of interest" description="Disordered" evidence="4">
    <location>
        <begin position="231"/>
        <end position="252"/>
    </location>
</feature>
<dbReference type="AlphaFoldDB" id="A0AAZ1XNW4"/>
<gene>
    <name evidence="7" type="primary">PIGR</name>
</gene>
<dbReference type="GO" id="GO:0004888">
    <property type="term" value="F:transmembrane signaling receptor activity"/>
    <property type="evidence" value="ECO:0007669"/>
    <property type="project" value="TreeGrafter"/>
</dbReference>
<dbReference type="PANTHER" id="PTHR11860:SF87">
    <property type="entry name" value="CMRF35-LIKE MOLECULE 8"/>
    <property type="match status" value="1"/>
</dbReference>
<dbReference type="Ensembl" id="ENSOABT00000061198.1">
    <property type="protein sequence ID" value="ENSOABP00000069329.1"/>
    <property type="gene ID" value="ENSOABG00000023568.2"/>
</dbReference>
<feature type="chain" id="PRO_5044224882" description="Ig-like domain-containing protein" evidence="5">
    <location>
        <begin position="21"/>
        <end position="298"/>
    </location>
</feature>
<keyword evidence="3" id="KW-0472">Membrane</keyword>
<proteinExistence type="predicted"/>
<evidence type="ECO:0000313" key="7">
    <source>
        <dbReference type="Ensembl" id="ENSOABP00000069329.1"/>
    </source>
</evidence>
<dbReference type="Proteomes" id="UP000472276">
    <property type="component" value="Unassembled WGS sequence"/>
</dbReference>
<dbReference type="PROSITE" id="PS50835">
    <property type="entry name" value="IG_LIKE"/>
    <property type="match status" value="2"/>
</dbReference>
<dbReference type="Pfam" id="PF07686">
    <property type="entry name" value="V-set"/>
    <property type="match status" value="2"/>
</dbReference>
<dbReference type="InterPro" id="IPR013106">
    <property type="entry name" value="Ig_V-set"/>
</dbReference>
<dbReference type="SUPFAM" id="SSF48726">
    <property type="entry name" value="Immunoglobulin"/>
    <property type="match status" value="2"/>
</dbReference>
<dbReference type="InterPro" id="IPR013783">
    <property type="entry name" value="Ig-like_fold"/>
</dbReference>
<evidence type="ECO:0000256" key="1">
    <source>
        <dbReference type="ARBA" id="ARBA00004370"/>
    </source>
</evidence>
<dbReference type="InterPro" id="IPR007110">
    <property type="entry name" value="Ig-like_dom"/>
</dbReference>
<evidence type="ECO:0000259" key="6">
    <source>
        <dbReference type="PROSITE" id="PS50835"/>
    </source>
</evidence>
<dbReference type="CDD" id="cd05716">
    <property type="entry name" value="IgV_pIgR_like"/>
    <property type="match status" value="1"/>
</dbReference>
<dbReference type="InterPro" id="IPR003599">
    <property type="entry name" value="Ig_sub"/>
</dbReference>
<feature type="domain" description="Ig-like" evidence="6">
    <location>
        <begin position="16"/>
        <end position="110"/>
    </location>
</feature>
<accession>A0AAZ1XNW4</accession>
<dbReference type="GO" id="GO:0005886">
    <property type="term" value="C:plasma membrane"/>
    <property type="evidence" value="ECO:0007669"/>
    <property type="project" value="TreeGrafter"/>
</dbReference>
<keyword evidence="2" id="KW-0812">Transmembrane</keyword>
<name>A0AAZ1XNW4_OREAU</name>
<evidence type="ECO:0000256" key="4">
    <source>
        <dbReference type="SAM" id="MobiDB-lite"/>
    </source>
</evidence>
<evidence type="ECO:0000256" key="3">
    <source>
        <dbReference type="ARBA" id="ARBA00023136"/>
    </source>
</evidence>
<protein>
    <recommendedName>
        <fullName evidence="6">Ig-like domain-containing protein</fullName>
    </recommendedName>
</protein>
<feature type="signal peptide" evidence="5">
    <location>
        <begin position="1"/>
        <end position="20"/>
    </location>
</feature>
<dbReference type="InterPro" id="IPR036179">
    <property type="entry name" value="Ig-like_dom_sf"/>
</dbReference>
<feature type="domain" description="Ig-like" evidence="6">
    <location>
        <begin position="121"/>
        <end position="221"/>
    </location>
</feature>
<dbReference type="InterPro" id="IPR050671">
    <property type="entry name" value="CD300_family_receptors"/>
</dbReference>
<evidence type="ECO:0000256" key="5">
    <source>
        <dbReference type="SAM" id="SignalP"/>
    </source>
</evidence>
<dbReference type="PANTHER" id="PTHR11860">
    <property type="entry name" value="POLYMERIC-IMMUNOGLOBULIN RECEPTOR"/>
    <property type="match status" value="1"/>
</dbReference>
<organism evidence="7 8">
    <name type="scientific">Oreochromis aureus</name>
    <name type="common">Israeli tilapia</name>
    <name type="synonym">Chromis aureus</name>
    <dbReference type="NCBI Taxonomy" id="47969"/>
    <lineage>
        <taxon>Eukaryota</taxon>
        <taxon>Metazoa</taxon>
        <taxon>Chordata</taxon>
        <taxon>Craniata</taxon>
        <taxon>Vertebrata</taxon>
        <taxon>Euteleostomi</taxon>
        <taxon>Actinopterygii</taxon>
        <taxon>Neopterygii</taxon>
        <taxon>Teleostei</taxon>
        <taxon>Neoteleostei</taxon>
        <taxon>Acanthomorphata</taxon>
        <taxon>Ovalentaria</taxon>
        <taxon>Cichlomorphae</taxon>
        <taxon>Cichliformes</taxon>
        <taxon>Cichlidae</taxon>
        <taxon>African cichlids</taxon>
        <taxon>Pseudocrenilabrinae</taxon>
        <taxon>Oreochromini</taxon>
        <taxon>Oreochromis</taxon>
    </lineage>
</organism>
<keyword evidence="5" id="KW-0732">Signal</keyword>
<comment type="subcellular location">
    <subcellularLocation>
        <location evidence="1">Membrane</location>
    </subcellularLocation>
</comment>
<dbReference type="Gene3D" id="2.60.40.10">
    <property type="entry name" value="Immunoglobulins"/>
    <property type="match status" value="2"/>
</dbReference>
<evidence type="ECO:0000256" key="2">
    <source>
        <dbReference type="ARBA" id="ARBA00022692"/>
    </source>
</evidence>
<dbReference type="SMART" id="SM00409">
    <property type="entry name" value="IG"/>
    <property type="match status" value="2"/>
</dbReference>
<evidence type="ECO:0000313" key="8">
    <source>
        <dbReference type="Proteomes" id="UP000472276"/>
    </source>
</evidence>
<reference evidence="7" key="2">
    <citation type="submission" date="2025-08" db="UniProtKB">
        <authorList>
            <consortium name="Ensembl"/>
        </authorList>
    </citation>
    <scope>IDENTIFICATION</scope>
</reference>
<feature type="compositionally biased region" description="Polar residues" evidence="4">
    <location>
        <begin position="231"/>
        <end position="246"/>
    </location>
</feature>
<reference evidence="7" key="3">
    <citation type="submission" date="2025-09" db="UniProtKB">
        <authorList>
            <consortium name="Ensembl"/>
        </authorList>
    </citation>
    <scope>IDENTIFICATION</scope>
</reference>
<sequence length="298" mass="32632">MQRLFILTLSLIPWIPAVLCWVSIQKEITGLEGGSLTVQCRYGSHHANHVKYWCHGGTREFCEILARTDGKSRANQNKVSISDNRDGFMFTVTMNNLKEKDSGWYWCGVEIASWADDLAFTQVKVIHGVSVVNSTVSGEEGSSLTVQCLYTQRFRLSEKKWCRSGDLSSCLSTGSKGSYEDGSVAISDDRKEAFNVTLKKLQMSDAGWYSCSAGQQQVDVRVQVRPHGSTILQTDGRGSQVSTCSGNRARDNPTYSESALVPLPLHVGVYSGVFVSPASSGLGCIGKKDTAQEGFFTL</sequence>